<gene>
    <name evidence="3" type="ORF">AVEN_253179_1</name>
    <name evidence="1" type="ORF">AVEN_43800_1</name>
    <name evidence="2" type="ORF">AVEN_44193_1</name>
</gene>
<evidence type="ECO:0000313" key="2">
    <source>
        <dbReference type="EMBL" id="GBM60502.1"/>
    </source>
</evidence>
<dbReference type="Proteomes" id="UP000499080">
    <property type="component" value="Unassembled WGS sequence"/>
</dbReference>
<dbReference type="OrthoDB" id="6452200at2759"/>
<dbReference type="EMBL" id="BGPR01101685">
    <property type="protein sequence ID" value="GBM60502.1"/>
    <property type="molecule type" value="Genomic_DNA"/>
</dbReference>
<evidence type="ECO:0000313" key="3">
    <source>
        <dbReference type="EMBL" id="GBM60692.1"/>
    </source>
</evidence>
<keyword evidence="4" id="KW-1185">Reference proteome</keyword>
<reference evidence="2 4" key="1">
    <citation type="journal article" date="2019" name="Sci. Rep.">
        <title>Orb-weaving spider Araneus ventricosus genome elucidates the spidroin gene catalogue.</title>
        <authorList>
            <person name="Kono N."/>
            <person name="Nakamura H."/>
            <person name="Ohtoshi R."/>
            <person name="Moran D.A.P."/>
            <person name="Shinohara A."/>
            <person name="Yoshida Y."/>
            <person name="Fujiwara M."/>
            <person name="Mori M."/>
            <person name="Tomita M."/>
            <person name="Arakawa K."/>
        </authorList>
    </citation>
    <scope>NUCLEOTIDE SEQUENCE [LARGE SCALE GENOMIC DNA]</scope>
</reference>
<name>A0A4Y2H2J6_ARAVE</name>
<dbReference type="EMBL" id="BGPR01101734">
    <property type="protein sequence ID" value="GBM60692.1"/>
    <property type="molecule type" value="Genomic_DNA"/>
</dbReference>
<accession>A0A4Y2H2J6</accession>
<feature type="non-terminal residue" evidence="2">
    <location>
        <position position="1"/>
    </location>
</feature>
<evidence type="ECO:0000313" key="1">
    <source>
        <dbReference type="EMBL" id="GBM60498.1"/>
    </source>
</evidence>
<dbReference type="AlphaFoldDB" id="A0A4Y2H2J6"/>
<dbReference type="EMBL" id="BGPR01101684">
    <property type="protein sequence ID" value="GBM60498.1"/>
    <property type="molecule type" value="Genomic_DNA"/>
</dbReference>
<organism evidence="2 4">
    <name type="scientific">Araneus ventricosus</name>
    <name type="common">Orbweaver spider</name>
    <name type="synonym">Epeira ventricosa</name>
    <dbReference type="NCBI Taxonomy" id="182803"/>
    <lineage>
        <taxon>Eukaryota</taxon>
        <taxon>Metazoa</taxon>
        <taxon>Ecdysozoa</taxon>
        <taxon>Arthropoda</taxon>
        <taxon>Chelicerata</taxon>
        <taxon>Arachnida</taxon>
        <taxon>Araneae</taxon>
        <taxon>Araneomorphae</taxon>
        <taxon>Entelegynae</taxon>
        <taxon>Araneoidea</taxon>
        <taxon>Araneidae</taxon>
        <taxon>Araneus</taxon>
    </lineage>
</organism>
<comment type="caution">
    <text evidence="2">The sequence shown here is derived from an EMBL/GenBank/DDBJ whole genome shotgun (WGS) entry which is preliminary data.</text>
</comment>
<proteinExistence type="predicted"/>
<protein>
    <submittedName>
        <fullName evidence="2">Uncharacterized protein</fullName>
    </submittedName>
</protein>
<evidence type="ECO:0000313" key="4">
    <source>
        <dbReference type="Proteomes" id="UP000499080"/>
    </source>
</evidence>
<sequence length="113" mass="12895">SQRALEAKCGAHSSKTVEAPFRVISLRGFCGKEKFSLHGKLPDQFYRVSPGPLSLTSRPDAPDQGDQSRSFAAEFLKRKFKLSVGRITLLRNLQKLHWANERRLRDRLGIFRI</sequence>